<accession>A0ABV3YUI5</accession>
<dbReference type="EMBL" id="JBFTEG010000009">
    <property type="protein sequence ID" value="MEX6502990.1"/>
    <property type="molecule type" value="Genomic_DNA"/>
</dbReference>
<dbReference type="Pfam" id="PF02746">
    <property type="entry name" value="MR_MLE_N"/>
    <property type="match status" value="1"/>
</dbReference>
<sequence length="403" mass="44379">MTIINYRSTKSTRCYRTSSIEGTERSTRTLELLVKITRISIYRKPLSYESGAFAWGRGNVIESSSSTIVVVDTDAGLSGVGEFCPCGENYMVAHSEGTEAAARLLAPRLIGEDPRQLSRIERLMDGVILGHGYAKAPFDAACWDILGKATGQPVWMLLGGKLTDGAPMYRSAPQGAAAQMADDLERLRHNGYHQYQIKVGNDWKADVERIRAVVPLLQSGEKAIADANQGWYMDEAIQVARATRGLDFIIEQPCHSYEECLQVRRYFDQPMKLDECITDLRMAERVVADRAFEYVCLKLSKQGGLSKAKRMRDYLIDHGIKVVSEDTWGGEIATAAVAHFAASTPADFLLNTTDLHSYNKERTGSPAPRVAQGKLYASDMPGLGVEADLESLGAPVAVYGRQI</sequence>
<reference evidence="2 3" key="1">
    <citation type="submission" date="2024-07" db="EMBL/GenBank/DDBJ databases">
        <authorList>
            <person name="Li M."/>
        </authorList>
    </citation>
    <scope>NUCLEOTIDE SEQUENCE [LARGE SCALE GENOMIC DNA]</scope>
    <source>
        <strain evidence="2 3">25A3E</strain>
    </source>
</reference>
<dbReference type="RefSeq" id="WP_369287958.1">
    <property type="nucleotide sequence ID" value="NZ_JBFTEG010000009.1"/>
</dbReference>
<dbReference type="PANTHER" id="PTHR48080">
    <property type="entry name" value="D-GALACTONATE DEHYDRATASE-RELATED"/>
    <property type="match status" value="1"/>
</dbReference>
<dbReference type="Proteomes" id="UP001560296">
    <property type="component" value="Unassembled WGS sequence"/>
</dbReference>
<dbReference type="Gene3D" id="3.20.20.120">
    <property type="entry name" value="Enolase-like C-terminal domain"/>
    <property type="match status" value="1"/>
</dbReference>
<comment type="caution">
    <text evidence="2">The sequence shown here is derived from an EMBL/GenBank/DDBJ whole genome shotgun (WGS) entry which is preliminary data.</text>
</comment>
<organism evidence="2 3">
    <name type="scientific">Pseudomonas zhanjiangensis</name>
    <dbReference type="NCBI Taxonomy" id="3239015"/>
    <lineage>
        <taxon>Bacteria</taxon>
        <taxon>Pseudomonadati</taxon>
        <taxon>Pseudomonadota</taxon>
        <taxon>Gammaproteobacteria</taxon>
        <taxon>Pseudomonadales</taxon>
        <taxon>Pseudomonadaceae</taxon>
        <taxon>Pseudomonas</taxon>
    </lineage>
</organism>
<dbReference type="SFLD" id="SFLDS00001">
    <property type="entry name" value="Enolase"/>
    <property type="match status" value="1"/>
</dbReference>
<evidence type="ECO:0000313" key="2">
    <source>
        <dbReference type="EMBL" id="MEX6502990.1"/>
    </source>
</evidence>
<dbReference type="SUPFAM" id="SSF51604">
    <property type="entry name" value="Enolase C-terminal domain-like"/>
    <property type="match status" value="1"/>
</dbReference>
<gene>
    <name evidence="2" type="ORF">AB5S05_13020</name>
</gene>
<dbReference type="InterPro" id="IPR013342">
    <property type="entry name" value="Mandelate_racemase_C"/>
</dbReference>
<feature type="domain" description="Mandelate racemase/muconate lactonizing enzyme C-terminal" evidence="1">
    <location>
        <begin position="177"/>
        <end position="270"/>
    </location>
</feature>
<dbReference type="InterPro" id="IPR029017">
    <property type="entry name" value="Enolase-like_N"/>
</dbReference>
<evidence type="ECO:0000313" key="3">
    <source>
        <dbReference type="Proteomes" id="UP001560296"/>
    </source>
</evidence>
<dbReference type="InterPro" id="IPR013341">
    <property type="entry name" value="Mandelate_racemase_N_dom"/>
</dbReference>
<proteinExistence type="predicted"/>
<protein>
    <submittedName>
        <fullName evidence="2">Mandelate racemase/muconate lactonizing enzyme family protein</fullName>
    </submittedName>
</protein>
<name>A0ABV3YUI5_9PSED</name>
<dbReference type="InterPro" id="IPR034593">
    <property type="entry name" value="DgoD-like"/>
</dbReference>
<evidence type="ECO:0000259" key="1">
    <source>
        <dbReference type="SMART" id="SM00922"/>
    </source>
</evidence>
<dbReference type="SFLD" id="SFLDG00180">
    <property type="entry name" value="muconate_cycloisomerase"/>
    <property type="match status" value="1"/>
</dbReference>
<dbReference type="SUPFAM" id="SSF54826">
    <property type="entry name" value="Enolase N-terminal domain-like"/>
    <property type="match status" value="1"/>
</dbReference>
<dbReference type="InterPro" id="IPR036849">
    <property type="entry name" value="Enolase-like_C_sf"/>
</dbReference>
<keyword evidence="3" id="KW-1185">Reference proteome</keyword>
<dbReference type="SMART" id="SM00922">
    <property type="entry name" value="MR_MLE"/>
    <property type="match status" value="1"/>
</dbReference>
<dbReference type="InterPro" id="IPR029065">
    <property type="entry name" value="Enolase_C-like"/>
</dbReference>
<dbReference type="Gene3D" id="3.30.390.10">
    <property type="entry name" value="Enolase-like, N-terminal domain"/>
    <property type="match status" value="1"/>
</dbReference>
<dbReference type="Pfam" id="PF13378">
    <property type="entry name" value="MR_MLE_C"/>
    <property type="match status" value="1"/>
</dbReference>